<accession>A0AAU7DRI7</accession>
<gene>
    <name evidence="1" type="ORF">V5R04_08585</name>
</gene>
<dbReference type="InterPro" id="IPR021804">
    <property type="entry name" value="DUF3375"/>
</dbReference>
<organism evidence="1">
    <name type="scientific">Jonesiaceae bacterium BS-20</name>
    <dbReference type="NCBI Taxonomy" id="3120821"/>
    <lineage>
        <taxon>Bacteria</taxon>
        <taxon>Bacillati</taxon>
        <taxon>Actinomycetota</taxon>
        <taxon>Actinomycetes</taxon>
        <taxon>Micrococcales</taxon>
        <taxon>Jonesiaceae</taxon>
    </lineage>
</organism>
<evidence type="ECO:0000313" key="1">
    <source>
        <dbReference type="EMBL" id="XBH20309.1"/>
    </source>
</evidence>
<dbReference type="AlphaFoldDB" id="A0AAU7DRI7"/>
<sequence length="491" mass="54792">MGLVTDQLQRSRRAFERPTLALLNRHFAPIVIAIFNSTFTAERKTITADQFHLEVQNHAGELGAYEDLGLDSAPVRQLCTRWVREKWLIRNITDDGVEEYSLTSHAQQAIEFVARAQGDHALVSESRLRTLLETMDRFALDAQPSRSARMASLDAEIARLTVERDFLAGGGVIEPVDNDRMSEQFENVKYLVRELPADFTRVAESIKDLQREILTQLRQDERPSGEILSEYLDASKNLMDQTHEGRAFVGAMELLDDEDLLASLDKAVASVLRHPFSTELTSAEKSAFRGIKSTILQALGLVLAEQQRASRTLTTQIRNHNPLRDQELDDAIRQAINQLAIWLPGSTRGQRVSPLHRFQRVNFGRLKTSVHDLSLDVAPQELEPAQDVTGQGMELEELLGLGGPRHADLVAHLQSLGQTADLTIGQAFEQGENNLKRPVEIFGYQEIAAQSGDLGGSAFEQVTAVRADGSTREFLFARTAVTVENIEEKHV</sequence>
<name>A0AAU7DRI7_9MICO</name>
<protein>
    <submittedName>
        <fullName evidence="1">DUF3375 domain-containing protein</fullName>
    </submittedName>
</protein>
<dbReference type="EMBL" id="CP146203">
    <property type="protein sequence ID" value="XBH20309.1"/>
    <property type="molecule type" value="Genomic_DNA"/>
</dbReference>
<proteinExistence type="predicted"/>
<dbReference type="Pfam" id="PF11855">
    <property type="entry name" value="DUF3375"/>
    <property type="match status" value="1"/>
</dbReference>
<reference evidence="1" key="1">
    <citation type="submission" date="2024-02" db="EMBL/GenBank/DDBJ databases">
        <title>Tomenella chthoni gen. nov. sp. nov., a member of the family Jonesiaceae isolated from bat guano.</title>
        <authorList>
            <person name="Miller S.L."/>
            <person name="King J."/>
            <person name="Sankaranarayanan K."/>
            <person name="Lawson P.A."/>
        </authorList>
    </citation>
    <scope>NUCLEOTIDE SEQUENCE</scope>
    <source>
        <strain evidence="1">BS-20</strain>
    </source>
</reference>